<organism evidence="2 3">
    <name type="scientific">Rattus norvegicus</name>
    <name type="common">Rat</name>
    <dbReference type="NCBI Taxonomy" id="10116"/>
    <lineage>
        <taxon>Eukaryota</taxon>
        <taxon>Metazoa</taxon>
        <taxon>Chordata</taxon>
        <taxon>Craniata</taxon>
        <taxon>Vertebrata</taxon>
        <taxon>Euteleostomi</taxon>
        <taxon>Mammalia</taxon>
        <taxon>Eutheria</taxon>
        <taxon>Euarchontoglires</taxon>
        <taxon>Glires</taxon>
        <taxon>Rodentia</taxon>
        <taxon>Myomorpha</taxon>
        <taxon>Muroidea</taxon>
        <taxon>Muridae</taxon>
        <taxon>Murinae</taxon>
        <taxon>Rattus</taxon>
    </lineage>
</organism>
<sequence length="51" mass="5695">MGLQRNPGLLLTGLCVGLLFSWMNLAQPTDLSDYTGCRRPPLPWFFLSSPL</sequence>
<reference evidence="3" key="1">
    <citation type="submission" date="2005-09" db="EMBL/GenBank/DDBJ databases">
        <authorList>
            <person name="Mural R.J."/>
            <person name="Li P.W."/>
            <person name="Adams M.D."/>
            <person name="Amanatides P.G."/>
            <person name="Baden-Tillson H."/>
            <person name="Barnstead M."/>
            <person name="Chin S.H."/>
            <person name="Dew I."/>
            <person name="Evans C.A."/>
            <person name="Ferriera S."/>
            <person name="Flanigan M."/>
            <person name="Fosler C."/>
            <person name="Glodek A."/>
            <person name="Gu Z."/>
            <person name="Holt R.A."/>
            <person name="Jennings D."/>
            <person name="Kraft C.L."/>
            <person name="Lu F."/>
            <person name="Nguyen T."/>
            <person name="Nusskern D.R."/>
            <person name="Pfannkoch C.M."/>
            <person name="Sitter C."/>
            <person name="Sutton G.G."/>
            <person name="Venter J.C."/>
            <person name="Wang Z."/>
            <person name="Woodage T."/>
            <person name="Zheng X.H."/>
            <person name="Zhong F."/>
        </authorList>
    </citation>
    <scope>NUCLEOTIDE SEQUENCE [LARGE SCALE GENOMIC DNA]</scope>
    <source>
        <strain>BN</strain>
        <strain evidence="3">Sprague-Dawley</strain>
    </source>
</reference>
<protein>
    <submittedName>
        <fullName evidence="2">RCG24526</fullName>
    </submittedName>
</protein>
<feature type="signal peptide" evidence="1">
    <location>
        <begin position="1"/>
        <end position="26"/>
    </location>
</feature>
<name>A6JCA4_RAT</name>
<dbReference type="Proteomes" id="UP000234681">
    <property type="component" value="Chromosome 1"/>
</dbReference>
<dbReference type="AlphaFoldDB" id="A6JCA4"/>
<gene>
    <name evidence="2" type="ORF">rCG_24526</name>
</gene>
<evidence type="ECO:0000313" key="2">
    <source>
        <dbReference type="EMBL" id="EDM08631.1"/>
    </source>
</evidence>
<evidence type="ECO:0000256" key="1">
    <source>
        <dbReference type="SAM" id="SignalP"/>
    </source>
</evidence>
<keyword evidence="1" id="KW-0732">Signal</keyword>
<evidence type="ECO:0000313" key="3">
    <source>
        <dbReference type="Proteomes" id="UP000234681"/>
    </source>
</evidence>
<proteinExistence type="predicted"/>
<accession>A6JCA4</accession>
<feature type="chain" id="PRO_5039947999" evidence="1">
    <location>
        <begin position="27"/>
        <end position="51"/>
    </location>
</feature>
<dbReference type="EMBL" id="CH473980">
    <property type="protein sequence ID" value="EDM08631.1"/>
    <property type="molecule type" value="Genomic_DNA"/>
</dbReference>